<evidence type="ECO:0000313" key="5">
    <source>
        <dbReference type="Proteomes" id="UP001209878"/>
    </source>
</evidence>
<comment type="similarity">
    <text evidence="1">Belongs to the filamin family.</text>
</comment>
<feature type="repeat" description="Filamin" evidence="3">
    <location>
        <begin position="1159"/>
        <end position="1251"/>
    </location>
</feature>
<dbReference type="InterPro" id="IPR017868">
    <property type="entry name" value="Filamin/ABP280_repeat-like"/>
</dbReference>
<gene>
    <name evidence="4" type="ORF">NP493_489g03118</name>
</gene>
<dbReference type="InterPro" id="IPR014756">
    <property type="entry name" value="Ig_E-set"/>
</dbReference>
<feature type="repeat" description="Filamin" evidence="3">
    <location>
        <begin position="301"/>
        <end position="393"/>
    </location>
</feature>
<proteinExistence type="inferred from homology"/>
<keyword evidence="2" id="KW-0677">Repeat</keyword>
<evidence type="ECO:0000256" key="1">
    <source>
        <dbReference type="ARBA" id="ARBA00009238"/>
    </source>
</evidence>
<dbReference type="GO" id="GO:0051015">
    <property type="term" value="F:actin filament binding"/>
    <property type="evidence" value="ECO:0007669"/>
    <property type="project" value="InterPro"/>
</dbReference>
<feature type="repeat" description="Filamin" evidence="3">
    <location>
        <begin position="783"/>
        <end position="877"/>
    </location>
</feature>
<dbReference type="FunFam" id="2.60.40.10:FF:000007">
    <property type="entry name" value="Filamin-B isoform C"/>
    <property type="match status" value="4"/>
</dbReference>
<dbReference type="PANTHER" id="PTHR38537:SF8">
    <property type="entry name" value="FILAMIN-A"/>
    <property type="match status" value="1"/>
</dbReference>
<dbReference type="GO" id="GO:0030036">
    <property type="term" value="P:actin cytoskeleton organization"/>
    <property type="evidence" value="ECO:0007669"/>
    <property type="project" value="InterPro"/>
</dbReference>
<evidence type="ECO:0000313" key="4">
    <source>
        <dbReference type="EMBL" id="KAK2179442.1"/>
    </source>
</evidence>
<protein>
    <submittedName>
        <fullName evidence="4">Uncharacterized protein</fullName>
    </submittedName>
</protein>
<feature type="repeat" description="Filamin" evidence="3">
    <location>
        <begin position="201"/>
        <end position="293"/>
    </location>
</feature>
<feature type="repeat" description="Filamin" evidence="3">
    <location>
        <begin position="396"/>
        <end position="495"/>
    </location>
</feature>
<dbReference type="FunFam" id="2.60.40.10:FF:000140">
    <property type="entry name" value="FiLamiN (Actin binding protein) homolog"/>
    <property type="match status" value="1"/>
</dbReference>
<feature type="repeat" description="Filamin" evidence="3">
    <location>
        <begin position="686"/>
        <end position="782"/>
    </location>
</feature>
<dbReference type="FunFam" id="2.60.40.10:FF:000001">
    <property type="entry name" value="Filamin-C isoform b"/>
    <property type="match status" value="3"/>
</dbReference>
<feature type="repeat" description="Filamin" evidence="3">
    <location>
        <begin position="589"/>
        <end position="685"/>
    </location>
</feature>
<dbReference type="EMBL" id="JAODUO010000490">
    <property type="protein sequence ID" value="KAK2179442.1"/>
    <property type="molecule type" value="Genomic_DNA"/>
</dbReference>
<dbReference type="PANTHER" id="PTHR38537">
    <property type="entry name" value="JITTERBUG, ISOFORM N"/>
    <property type="match status" value="1"/>
</dbReference>
<feature type="repeat" description="Filamin" evidence="3">
    <location>
        <begin position="496"/>
        <end position="588"/>
    </location>
</feature>
<dbReference type="SMART" id="SM00557">
    <property type="entry name" value="IG_FLMN"/>
    <property type="match status" value="15"/>
</dbReference>
<evidence type="ECO:0000256" key="2">
    <source>
        <dbReference type="ARBA" id="ARBA00022737"/>
    </source>
</evidence>
<feature type="repeat" description="Filamin" evidence="3">
    <location>
        <begin position="1072"/>
        <end position="1156"/>
    </location>
</feature>
<dbReference type="PROSITE" id="PS50194">
    <property type="entry name" value="FILAMIN_REPEAT"/>
    <property type="match status" value="15"/>
</dbReference>
<feature type="repeat" description="Filamin" evidence="3">
    <location>
        <begin position="105"/>
        <end position="200"/>
    </location>
</feature>
<dbReference type="SUPFAM" id="SSF81296">
    <property type="entry name" value="E set domains"/>
    <property type="match status" value="15"/>
</dbReference>
<dbReference type="Proteomes" id="UP001209878">
    <property type="component" value="Unassembled WGS sequence"/>
</dbReference>
<dbReference type="Pfam" id="PF00630">
    <property type="entry name" value="Filamin"/>
    <property type="match status" value="15"/>
</dbReference>
<name>A0AAD9KXL2_RIDPI</name>
<keyword evidence="5" id="KW-1185">Reference proteome</keyword>
<comment type="caution">
    <text evidence="4">The sequence shown here is derived from an EMBL/GenBank/DDBJ whole genome shotgun (WGS) entry which is preliminary data.</text>
</comment>
<accession>A0AAD9KXL2</accession>
<sequence>MADIVPKVGDFNPTKVVAKGPGLEKTGVTVNKWAEFTVDTRHAGKAQVHVAALDADCNAVEVITKDNKDGTYSCRYMPKKNIKHTVIVSYGGVAVPNSPFRVNVSEASNPRKVKVSGPAIEKPVKTFESTYLLVDCSEAGPGDVAIALTNERGLDVPVKTTDMKNNTFRIDFKPDTVGLYNASVFFAEQEIPMSPYKIKVLPSVDVSKVKIQGLDDKIPVGKEVDFDIITTGAGSGQVQVTVVSLSGKTMAAKVEETIDGFSAKFTLSEPGPHTVRIMFAGQEVPQSPRKVTGIKDTTVKPKKAEPGKVKAYGPGLKGGIANSPAEFTIDTREAGTGGLGLTIEGPSEAKIECFDQGNGTCVVRYWPTEPGEYTINILFADKPIPSSPFKAQVNPSKRVNVSGIKAYGPGLEPTGVFLESTTDFTVDARSVTPNGDGAVKAFVTVPNGQRMEAIVTNNKDGTYKCMYTPFEQGPHKVDVTYEGLQIPKSPFNVEAVPGCDATRVRAYGPGLEGGKTDEPAIFTVETRGAGQGGLGLAIEGPSKAQMSCKDNKDGSCTVEYMPTKPGEYEISVKFADKDIPGSPFKVGITDEIRPEKVRCFGPGIEPEGVRKGQPAKFTVDTTGAGQAPLDVNVTDKAGKKQPAQIQPVSEDAFEVTYYPEVEGPCKVDVLYAGQPVPKSPFKTQVKPVFDASKVKVSGEGVKPTGVLASLPVSFTIDSREAGVADVDVNIKSPNGRPVPTNVQDNADGTYVVTYVPEDVGTYTAEVTYGGQKVPKSPFKVQTSPTGDASKVKILEGIRTTIAVGEECVININAAEAGIGNITCSISSSADTDVDISVIDNGDGTVSIVYTPQYPGAYSINIQFGGQPVPNGQFNQEAYGEGMIQPESVDGVRSGVPDEMSSVYQPVDFCIPIGPIFNFVSAVVTTPSGKKGYPKIEDNKDGTVTIRYQPTEVGLHLLEVTYNNEPIPGSPFKFHVDAINSGFVTAYGPGLTHGISGQPSYFTIITKDAGAGGLSLAVEGPSKAEITCTDNKDGTCSVQYLPTAPGEYNIIIKFADKHISGSPFCANVIGPVGDDRQRAQLSVGTSSEVSLKVTEADIGSLTATIKKPSGAEEPCQLKRLANGHLGISFTPREVGEHLVNVYRRGVHIPNSPFKIYVGETEIGNASHVKVYGKGLSEGMANEINEFVVNTKDAGYGGLSLSIEGPSKADIECHDNEDGSCRVTYKPTEPGNYVMNVKFADEHVPGSPFLVKIGGEPSGRLTERITRQKEAADVTHVGSQCELSLKIPGTNPFDMEAMVTSPSGVTEMCEILELEEGHYSIKFVPKEMGVHTVSVKHKGMHISGSPFQFTVGPITDGGAHKVRAIGPGLERGEVNTPSHFNIYTREAGAGGLSIAVEGPSKAEIDFQDRKDGSCGVAYTCTEPGDYMVSVKFNDQHIPDSPFKVHVAPSTGDVQKLTVESLQEQSLQVSRASS</sequence>
<organism evidence="4 5">
    <name type="scientific">Ridgeia piscesae</name>
    <name type="common">Tubeworm</name>
    <dbReference type="NCBI Taxonomy" id="27915"/>
    <lineage>
        <taxon>Eukaryota</taxon>
        <taxon>Metazoa</taxon>
        <taxon>Spiralia</taxon>
        <taxon>Lophotrochozoa</taxon>
        <taxon>Annelida</taxon>
        <taxon>Polychaeta</taxon>
        <taxon>Sedentaria</taxon>
        <taxon>Canalipalpata</taxon>
        <taxon>Sabellida</taxon>
        <taxon>Siboglinidae</taxon>
        <taxon>Ridgeia</taxon>
    </lineage>
</organism>
<dbReference type="InterPro" id="IPR044801">
    <property type="entry name" value="Filamin"/>
</dbReference>
<dbReference type="Gene3D" id="2.60.40.10">
    <property type="entry name" value="Immunoglobulins"/>
    <property type="match status" value="15"/>
</dbReference>
<evidence type="ECO:0000256" key="3">
    <source>
        <dbReference type="PROSITE-ProRule" id="PRU00087"/>
    </source>
</evidence>
<feature type="repeat" description="Filamin" evidence="3">
    <location>
        <begin position="1275"/>
        <end position="1349"/>
    </location>
</feature>
<feature type="repeat" description="Filamin" evidence="3">
    <location>
        <begin position="880"/>
        <end position="975"/>
    </location>
</feature>
<feature type="repeat" description="Filamin" evidence="3">
    <location>
        <begin position="1352"/>
        <end position="1444"/>
    </location>
</feature>
<feature type="repeat" description="Filamin" evidence="3">
    <location>
        <begin position="8"/>
        <end position="104"/>
    </location>
</feature>
<dbReference type="InterPro" id="IPR013783">
    <property type="entry name" value="Ig-like_fold"/>
</dbReference>
<feature type="repeat" description="Filamin" evidence="3">
    <location>
        <begin position="975"/>
        <end position="1067"/>
    </location>
</feature>
<dbReference type="InterPro" id="IPR001298">
    <property type="entry name" value="Filamin/ABP280_rpt"/>
</dbReference>
<reference evidence="4" key="1">
    <citation type="journal article" date="2023" name="Mol. Biol. Evol.">
        <title>Third-Generation Sequencing Reveals the Adaptive Role of the Epigenome in Three Deep-Sea Polychaetes.</title>
        <authorList>
            <person name="Perez M."/>
            <person name="Aroh O."/>
            <person name="Sun Y."/>
            <person name="Lan Y."/>
            <person name="Juniper S.K."/>
            <person name="Young C.R."/>
            <person name="Angers B."/>
            <person name="Qian P.Y."/>
        </authorList>
    </citation>
    <scope>NUCLEOTIDE SEQUENCE</scope>
    <source>
        <strain evidence="4">R07B-5</strain>
    </source>
</reference>